<gene>
    <name evidence="1" type="ORF">RPERSI_LOCUS1639</name>
</gene>
<evidence type="ECO:0000313" key="1">
    <source>
        <dbReference type="EMBL" id="CAG8496804.1"/>
    </source>
</evidence>
<dbReference type="EMBL" id="CAJVQC010001572">
    <property type="protein sequence ID" value="CAG8496804.1"/>
    <property type="molecule type" value="Genomic_DNA"/>
</dbReference>
<proteinExistence type="predicted"/>
<accession>A0ACA9KX89</accession>
<protein>
    <submittedName>
        <fullName evidence="1">3881_t:CDS:1</fullName>
    </submittedName>
</protein>
<comment type="caution">
    <text evidence="1">The sequence shown here is derived from an EMBL/GenBank/DDBJ whole genome shotgun (WGS) entry which is preliminary data.</text>
</comment>
<feature type="non-terminal residue" evidence="1">
    <location>
        <position position="1"/>
    </location>
</feature>
<sequence length="123" mass="14414">KKAVVYNIEKSTQNWIKKFEEFCTKYNYIIPSESIKDPHLIEQQIYEYVAQITKKVGGEYKITTIKQAIDEINRYFSKNGAIRRFNLHNKYQFLNLHDILNGKIKDLQEKGLGKKEGSIALTV</sequence>
<reference evidence="1" key="1">
    <citation type="submission" date="2021-06" db="EMBL/GenBank/DDBJ databases">
        <authorList>
            <person name="Kallberg Y."/>
            <person name="Tangrot J."/>
            <person name="Rosling A."/>
        </authorList>
    </citation>
    <scope>NUCLEOTIDE SEQUENCE</scope>
    <source>
        <strain evidence="1">MA461A</strain>
    </source>
</reference>
<organism evidence="1 2">
    <name type="scientific">Racocetra persica</name>
    <dbReference type="NCBI Taxonomy" id="160502"/>
    <lineage>
        <taxon>Eukaryota</taxon>
        <taxon>Fungi</taxon>
        <taxon>Fungi incertae sedis</taxon>
        <taxon>Mucoromycota</taxon>
        <taxon>Glomeromycotina</taxon>
        <taxon>Glomeromycetes</taxon>
        <taxon>Diversisporales</taxon>
        <taxon>Gigasporaceae</taxon>
        <taxon>Racocetra</taxon>
    </lineage>
</organism>
<keyword evidence="2" id="KW-1185">Reference proteome</keyword>
<dbReference type="Proteomes" id="UP000789920">
    <property type="component" value="Unassembled WGS sequence"/>
</dbReference>
<name>A0ACA9KX89_9GLOM</name>
<evidence type="ECO:0000313" key="2">
    <source>
        <dbReference type="Proteomes" id="UP000789920"/>
    </source>
</evidence>